<dbReference type="Gene3D" id="3.40.50.150">
    <property type="entry name" value="Vaccinia Virus protein VP39"/>
    <property type="match status" value="1"/>
</dbReference>
<dbReference type="PANTHER" id="PTHR43619:SF2">
    <property type="entry name" value="S-ADENOSYL-L-METHIONINE-DEPENDENT METHYLTRANSFERASES SUPERFAMILY PROTEIN"/>
    <property type="match status" value="1"/>
</dbReference>
<dbReference type="InterPro" id="IPR007213">
    <property type="entry name" value="Ppm1/Ppm2/Tcmp"/>
</dbReference>
<keyword evidence="6" id="KW-1185">Reference proteome</keyword>
<dbReference type="RefSeq" id="WP_116849059.1">
    <property type="nucleotide sequence ID" value="NZ_QTJU01000009.1"/>
</dbReference>
<dbReference type="Proteomes" id="UP000261284">
    <property type="component" value="Unassembled WGS sequence"/>
</dbReference>
<dbReference type="PANTHER" id="PTHR43619">
    <property type="entry name" value="S-ADENOSYL-L-METHIONINE-DEPENDENT METHYLTRANSFERASE YKTD-RELATED"/>
    <property type="match status" value="1"/>
</dbReference>
<evidence type="ECO:0000256" key="1">
    <source>
        <dbReference type="ARBA" id="ARBA00008138"/>
    </source>
</evidence>
<evidence type="ECO:0000256" key="2">
    <source>
        <dbReference type="ARBA" id="ARBA00022603"/>
    </source>
</evidence>
<keyword evidence="4" id="KW-0949">S-adenosyl-L-methionine</keyword>
<dbReference type="NCBIfam" id="TIGR00027">
    <property type="entry name" value="mthyl_TIGR00027"/>
    <property type="match status" value="1"/>
</dbReference>
<dbReference type="EC" id="2.1.1.-" evidence="4"/>
<dbReference type="GO" id="GO:0008168">
    <property type="term" value="F:methyltransferase activity"/>
    <property type="evidence" value="ECO:0007669"/>
    <property type="project" value="UniProtKB-UniRule"/>
</dbReference>
<dbReference type="InterPro" id="IPR011610">
    <property type="entry name" value="SAM_mthyl_Trfase_ML2640-like"/>
</dbReference>
<keyword evidence="2 4" id="KW-0489">Methyltransferase</keyword>
<dbReference type="InterPro" id="IPR029063">
    <property type="entry name" value="SAM-dependent_MTases_sf"/>
</dbReference>
<reference evidence="5 6" key="1">
    <citation type="submission" date="2018-08" db="EMBL/GenBank/DDBJ databases">
        <title>Chitinophagaceae sp. K23C18032701, a novel bacterium isolated from forest soil.</title>
        <authorList>
            <person name="Wang C."/>
        </authorList>
    </citation>
    <scope>NUCLEOTIDE SEQUENCE [LARGE SCALE GENOMIC DNA]</scope>
    <source>
        <strain evidence="5 6">K23C18032701</strain>
    </source>
</reference>
<dbReference type="AlphaFoldDB" id="A0A3E1NEU4"/>
<organism evidence="5 6">
    <name type="scientific">Deminuibacter soli</name>
    <dbReference type="NCBI Taxonomy" id="2291815"/>
    <lineage>
        <taxon>Bacteria</taxon>
        <taxon>Pseudomonadati</taxon>
        <taxon>Bacteroidota</taxon>
        <taxon>Chitinophagia</taxon>
        <taxon>Chitinophagales</taxon>
        <taxon>Chitinophagaceae</taxon>
        <taxon>Deminuibacter</taxon>
    </lineage>
</organism>
<keyword evidence="3 5" id="KW-0808">Transferase</keyword>
<comment type="caution">
    <text evidence="5">The sequence shown here is derived from an EMBL/GenBank/DDBJ whole genome shotgun (WGS) entry which is preliminary data.</text>
</comment>
<dbReference type="OrthoDB" id="9806164at2"/>
<name>A0A3E1NEU4_9BACT</name>
<sequence length="289" mass="32748">MKQHTASKTARYMALFRAMETRRPAGERLFSDPYAARFLPGILRLAAKLFARPGMRTLLTRYIVKRIPGAMSSAQARTRYIDDLLLQTLPHSRQLIILGAGFDTRALRLPALQQLPVIEIDHPATAARKQQALQHMPAPAHIRYLHTDFNNESLQQLLHRQHVNLSLPGTVIWEGVTNYLTRPAIDAVFSTFAALPPGSAIIFTYVHAQVLQQPASFYGAPRLLRDLQQIGEQWLTGFHPHQLATYLQQFGLQLTANSSADDYRNRYIPSRREDNKGYGFYYTAMAVIP</sequence>
<dbReference type="EMBL" id="QTJU01000009">
    <property type="protein sequence ID" value="RFM26505.1"/>
    <property type="molecule type" value="Genomic_DNA"/>
</dbReference>
<evidence type="ECO:0000313" key="5">
    <source>
        <dbReference type="EMBL" id="RFM26505.1"/>
    </source>
</evidence>
<dbReference type="GO" id="GO:0032259">
    <property type="term" value="P:methylation"/>
    <property type="evidence" value="ECO:0007669"/>
    <property type="project" value="UniProtKB-KW"/>
</dbReference>
<accession>A0A3E1NEU4</accession>
<comment type="similarity">
    <text evidence="1 4">Belongs to the UPF0677 family.</text>
</comment>
<proteinExistence type="inferred from homology"/>
<comment type="function">
    <text evidence="4">Exhibits S-adenosyl-L-methionine-dependent methyltransferase activity.</text>
</comment>
<gene>
    <name evidence="5" type="ORF">DXN05_20000</name>
</gene>
<protein>
    <recommendedName>
        <fullName evidence="4">S-adenosyl-L-methionine-dependent methyltransferase</fullName>
        <ecNumber evidence="4">2.1.1.-</ecNumber>
    </recommendedName>
</protein>
<evidence type="ECO:0000256" key="3">
    <source>
        <dbReference type="ARBA" id="ARBA00022679"/>
    </source>
</evidence>
<dbReference type="SUPFAM" id="SSF53335">
    <property type="entry name" value="S-adenosyl-L-methionine-dependent methyltransferases"/>
    <property type="match status" value="1"/>
</dbReference>
<evidence type="ECO:0000313" key="6">
    <source>
        <dbReference type="Proteomes" id="UP000261284"/>
    </source>
</evidence>
<dbReference type="Pfam" id="PF04072">
    <property type="entry name" value="LCM"/>
    <property type="match status" value="1"/>
</dbReference>
<evidence type="ECO:0000256" key="4">
    <source>
        <dbReference type="RuleBase" id="RU362030"/>
    </source>
</evidence>